<protein>
    <submittedName>
        <fullName evidence="2">Major head subunit</fullName>
    </submittedName>
</protein>
<comment type="caution">
    <text evidence="2">The sequence shown here is derived from an EMBL/GenBank/DDBJ whole genome shotgun (WGS) entry which is preliminary data.</text>
</comment>
<dbReference type="InterPro" id="IPR018774">
    <property type="entry name" value="Phage_Mu_GpT"/>
</dbReference>
<dbReference type="AlphaFoldDB" id="F9RKE0"/>
<dbReference type="RefSeq" id="WP_005593602.1">
    <property type="nucleotide sequence ID" value="NZ_AFWE01000059.1"/>
</dbReference>
<dbReference type="eggNOG" id="COG4397">
    <property type="taxonomic scope" value="Bacteria"/>
</dbReference>
<evidence type="ECO:0000313" key="2">
    <source>
        <dbReference type="EMBL" id="EGU39963.1"/>
    </source>
</evidence>
<feature type="non-terminal residue" evidence="2">
    <location>
        <position position="243"/>
    </location>
</feature>
<evidence type="ECO:0000259" key="1">
    <source>
        <dbReference type="Pfam" id="PF10124"/>
    </source>
</evidence>
<gene>
    <name evidence="2" type="ORF">VIS19158_08747</name>
</gene>
<feature type="domain" description="Bacteriophage Mu GpT" evidence="1">
    <location>
        <begin position="8"/>
        <end position="150"/>
    </location>
</feature>
<evidence type="ECO:0000313" key="3">
    <source>
        <dbReference type="Proteomes" id="UP000004349"/>
    </source>
</evidence>
<organism evidence="2 3">
    <name type="scientific">Vibrio scophthalmi LMG 19158</name>
    <dbReference type="NCBI Taxonomy" id="870967"/>
    <lineage>
        <taxon>Bacteria</taxon>
        <taxon>Pseudomonadati</taxon>
        <taxon>Pseudomonadota</taxon>
        <taxon>Gammaproteobacteria</taxon>
        <taxon>Vibrionales</taxon>
        <taxon>Vibrionaceae</taxon>
        <taxon>Vibrio</taxon>
    </lineage>
</organism>
<proteinExistence type="predicted"/>
<name>F9RKE0_9VIBR</name>
<sequence length="243" mass="26666">MSETVVIRNLYTALSAVFNKAFGDAKPQWQKVATQVPSSASENDYGWLGDWPSIEEWMGERQLATLKEHGYSIKNKTWESSIKVRREKVEDDQLGMYTIQAQQIGYDASMHPDGLVFPLLMNGFNELCYDGQYFFDEDHPMGNGTHSNVQLETAAAPAAKNFAGVVEHAREDGGNIVLLIDTELNRDLDQATATAASAEWVLSVGAKTADIVSFRNETGELVVTGGTLVLADLTEATELTIKG</sequence>
<accession>F9RKE0</accession>
<dbReference type="EMBL" id="AFWE01000059">
    <property type="protein sequence ID" value="EGU39963.1"/>
    <property type="molecule type" value="Genomic_DNA"/>
</dbReference>
<dbReference type="Proteomes" id="UP000004349">
    <property type="component" value="Unassembled WGS sequence"/>
</dbReference>
<dbReference type="Pfam" id="PF10124">
    <property type="entry name" value="Mu-like_gpT"/>
    <property type="match status" value="1"/>
</dbReference>
<reference evidence="2 3" key="1">
    <citation type="journal article" date="2012" name="Int. J. Syst. Evol. Microbiol.">
        <title>Vibrio caribbeanicus sp. nov., isolated from the marine sponge Scleritoderma cyanea.</title>
        <authorList>
            <person name="Hoffmann M."/>
            <person name="Monday S.R."/>
            <person name="Allard M.W."/>
            <person name="Strain E.A."/>
            <person name="Whittaker P."/>
            <person name="Naum M."/>
            <person name="McCarthy P.J."/>
            <person name="Lopez J.V."/>
            <person name="Fischer M."/>
            <person name="Brown E.W."/>
        </authorList>
    </citation>
    <scope>NUCLEOTIDE SEQUENCE [LARGE SCALE GENOMIC DNA]</scope>
    <source>
        <strain evidence="2 3">LMG 19158</strain>
    </source>
</reference>